<keyword evidence="2" id="KW-0813">Transport</keyword>
<proteinExistence type="inferred from homology"/>
<dbReference type="InterPro" id="IPR036249">
    <property type="entry name" value="Thioredoxin-like_sf"/>
</dbReference>
<dbReference type="STRING" id="1227457.C451_01448"/>
<accession>M0NFM8</accession>
<dbReference type="AlphaFoldDB" id="M0NFM8"/>
<sequence length="159" mass="17744">MTVAEYVDYSCPHCRDYALNVFPKIRSKFVASGAVHYVHHDFPIPVDDWSRPAANAAREVQRLGGDQAMFAYTMALFRRQDDFSYGLFKNFADRLNANIDGEKVRQAAKSGAYCKLLNTESKQASNRGVSATPTVYVNEKKLEAPSANSLISAIEKSQQ</sequence>
<comment type="caution">
    <text evidence="4">The sequence shown here is derived from an EMBL/GenBank/DDBJ whole genome shotgun (WGS) entry which is preliminary data.</text>
</comment>
<dbReference type="EMBL" id="AOMF01000029">
    <property type="protein sequence ID" value="EMA56646.1"/>
    <property type="molecule type" value="Genomic_DNA"/>
</dbReference>
<keyword evidence="2" id="KW-0249">Electron transport</keyword>
<reference evidence="4 5" key="1">
    <citation type="journal article" date="2014" name="PLoS Genet.">
        <title>Phylogenetically driven sequencing of extremely halophilic archaea reveals strategies for static and dynamic osmo-response.</title>
        <authorList>
            <person name="Becker E.A."/>
            <person name="Seitzer P.M."/>
            <person name="Tritt A."/>
            <person name="Larsen D."/>
            <person name="Krusor M."/>
            <person name="Yao A.I."/>
            <person name="Wu D."/>
            <person name="Madern D."/>
            <person name="Eisen J.A."/>
            <person name="Darling A.E."/>
            <person name="Facciotti M.T."/>
        </authorList>
    </citation>
    <scope>NUCLEOTIDE SEQUENCE [LARGE SCALE GENOMIC DNA]</scope>
    <source>
        <strain evidence="4 5">JCM 13552</strain>
    </source>
</reference>
<evidence type="ECO:0000256" key="1">
    <source>
        <dbReference type="ARBA" id="ARBA00007787"/>
    </source>
</evidence>
<dbReference type="Proteomes" id="UP000011680">
    <property type="component" value="Unassembled WGS sequence"/>
</dbReference>
<dbReference type="Pfam" id="PF13462">
    <property type="entry name" value="Thioredoxin_4"/>
    <property type="match status" value="1"/>
</dbReference>
<evidence type="ECO:0000256" key="2">
    <source>
        <dbReference type="ARBA" id="ARBA00022982"/>
    </source>
</evidence>
<gene>
    <name evidence="4" type="ORF">C451_01448</name>
</gene>
<dbReference type="eggNOG" id="arCOG02868">
    <property type="taxonomic scope" value="Archaea"/>
</dbReference>
<dbReference type="Gene3D" id="3.40.30.10">
    <property type="entry name" value="Glutaredoxin"/>
    <property type="match status" value="1"/>
</dbReference>
<dbReference type="InterPro" id="IPR012336">
    <property type="entry name" value="Thioredoxin-like_fold"/>
</dbReference>
<keyword evidence="5" id="KW-1185">Reference proteome</keyword>
<evidence type="ECO:0000313" key="5">
    <source>
        <dbReference type="Proteomes" id="UP000011680"/>
    </source>
</evidence>
<evidence type="ECO:0000259" key="3">
    <source>
        <dbReference type="Pfam" id="PF13462"/>
    </source>
</evidence>
<protein>
    <submittedName>
        <fullName evidence="4">DSBA oxidoreductase</fullName>
    </submittedName>
</protein>
<evidence type="ECO:0000313" key="4">
    <source>
        <dbReference type="EMBL" id="EMA56646.1"/>
    </source>
</evidence>
<name>M0NFM8_9EURY</name>
<comment type="similarity">
    <text evidence="1">Belongs to the glutaredoxin family.</text>
</comment>
<dbReference type="SUPFAM" id="SSF52833">
    <property type="entry name" value="Thioredoxin-like"/>
    <property type="match status" value="1"/>
</dbReference>
<feature type="domain" description="Thioredoxin-like fold" evidence="3">
    <location>
        <begin position="2"/>
        <end position="155"/>
    </location>
</feature>
<organism evidence="4 5">
    <name type="scientific">Halococcus thailandensis JCM 13552</name>
    <dbReference type="NCBI Taxonomy" id="1227457"/>
    <lineage>
        <taxon>Archaea</taxon>
        <taxon>Methanobacteriati</taxon>
        <taxon>Methanobacteriota</taxon>
        <taxon>Stenosarchaea group</taxon>
        <taxon>Halobacteria</taxon>
        <taxon>Halobacteriales</taxon>
        <taxon>Halococcaceae</taxon>
        <taxon>Halococcus</taxon>
    </lineage>
</organism>